<reference evidence="1 2" key="1">
    <citation type="journal article" date="2015" name="Int. J. Syst. Evol. Microbiol.">
        <title>Carboxylicivirga linearis sp. nov., isolated from a sea cucumber culture pond.</title>
        <authorList>
            <person name="Wang F.Q."/>
            <person name="Zhou Y.X."/>
            <person name="Lin X.Z."/>
            <person name="Chen G.J."/>
            <person name="Du Z.J."/>
        </authorList>
    </citation>
    <scope>NUCLEOTIDE SEQUENCE [LARGE SCALE GENOMIC DNA]</scope>
    <source>
        <strain evidence="1 2">FB218</strain>
    </source>
</reference>
<gene>
    <name evidence="1" type="ORF">KEM10_14575</name>
</gene>
<keyword evidence="2" id="KW-1185">Reference proteome</keyword>
<dbReference type="EMBL" id="JAGUCO010000012">
    <property type="protein sequence ID" value="MBS2099517.1"/>
    <property type="molecule type" value="Genomic_DNA"/>
</dbReference>
<protein>
    <submittedName>
        <fullName evidence="1">Uncharacterized protein</fullName>
    </submittedName>
</protein>
<evidence type="ECO:0000313" key="1">
    <source>
        <dbReference type="EMBL" id="MBS2099517.1"/>
    </source>
</evidence>
<dbReference type="RefSeq" id="WP_212216761.1">
    <property type="nucleotide sequence ID" value="NZ_JAGUCO010000012.1"/>
</dbReference>
<accession>A0ABS5JXA2</accession>
<organism evidence="1 2">
    <name type="scientific">Carboxylicivirga linearis</name>
    <dbReference type="NCBI Taxonomy" id="1628157"/>
    <lineage>
        <taxon>Bacteria</taxon>
        <taxon>Pseudomonadati</taxon>
        <taxon>Bacteroidota</taxon>
        <taxon>Bacteroidia</taxon>
        <taxon>Marinilabiliales</taxon>
        <taxon>Marinilabiliaceae</taxon>
        <taxon>Carboxylicivirga</taxon>
    </lineage>
</organism>
<comment type="caution">
    <text evidence="1">The sequence shown here is derived from an EMBL/GenBank/DDBJ whole genome shotgun (WGS) entry which is preliminary data.</text>
</comment>
<name>A0ABS5JXA2_9BACT</name>
<proteinExistence type="predicted"/>
<sequence length="109" mass="12792">MKSNKTLFELFSETNRINIEPQLYAGKLLYQRGYDSEKMDNAKKKLIVAIEEQFKQKYYKDEKKIAKETITRELFTRILISSLVFYSFYASSDFSIDQLGIIINTKVVA</sequence>
<dbReference type="Proteomes" id="UP000708576">
    <property type="component" value="Unassembled WGS sequence"/>
</dbReference>
<evidence type="ECO:0000313" key="2">
    <source>
        <dbReference type="Proteomes" id="UP000708576"/>
    </source>
</evidence>